<dbReference type="SUPFAM" id="SSF46785">
    <property type="entry name" value="Winged helix' DNA-binding domain"/>
    <property type="match status" value="1"/>
</dbReference>
<evidence type="ECO:0000313" key="6">
    <source>
        <dbReference type="Proteomes" id="UP000192917"/>
    </source>
</evidence>
<accession>A0A1Y6CP59</accession>
<organism evidence="5 6">
    <name type="scientific">Tistlia consotensis USBA 355</name>
    <dbReference type="NCBI Taxonomy" id="560819"/>
    <lineage>
        <taxon>Bacteria</taxon>
        <taxon>Pseudomonadati</taxon>
        <taxon>Pseudomonadota</taxon>
        <taxon>Alphaproteobacteria</taxon>
        <taxon>Rhodospirillales</taxon>
        <taxon>Rhodovibrionaceae</taxon>
        <taxon>Tistlia</taxon>
    </lineage>
</organism>
<dbReference type="InterPro" id="IPR036390">
    <property type="entry name" value="WH_DNA-bd_sf"/>
</dbReference>
<feature type="domain" description="HTH crp-type" evidence="4">
    <location>
        <begin position="157"/>
        <end position="231"/>
    </location>
</feature>
<keyword evidence="6" id="KW-1185">Reference proteome</keyword>
<reference evidence="5 6" key="1">
    <citation type="submission" date="2017-04" db="EMBL/GenBank/DDBJ databases">
        <authorList>
            <person name="Afonso C.L."/>
            <person name="Miller P.J."/>
            <person name="Scott M.A."/>
            <person name="Spackman E."/>
            <person name="Goraichik I."/>
            <person name="Dimitrov K.M."/>
            <person name="Suarez D.L."/>
            <person name="Swayne D.E."/>
        </authorList>
    </citation>
    <scope>NUCLEOTIDE SEQUENCE [LARGE SCALE GENOMIC DNA]</scope>
    <source>
        <strain evidence="5 6">USBA 355</strain>
    </source>
</reference>
<dbReference type="InterPro" id="IPR050397">
    <property type="entry name" value="Env_Response_Regulators"/>
</dbReference>
<evidence type="ECO:0000313" key="5">
    <source>
        <dbReference type="EMBL" id="SMF78965.1"/>
    </source>
</evidence>
<dbReference type="Pfam" id="PF00027">
    <property type="entry name" value="cNMP_binding"/>
    <property type="match status" value="1"/>
</dbReference>
<dbReference type="PANTHER" id="PTHR24567">
    <property type="entry name" value="CRP FAMILY TRANSCRIPTIONAL REGULATORY PROTEIN"/>
    <property type="match status" value="1"/>
</dbReference>
<keyword evidence="5" id="KW-0418">Kinase</keyword>
<sequence>MPKDPRSHRLEGRLTVLHRKLSHFYAVSEAVERALVELCTREVRFERQQAIVEAGEAYQAVYLLAEGWVTRFKLLPTGDRQIINFALPGDFVCFNATLFSKADHFLTAKTPVRAYAIEKNPFGKLLALDPALAVALTWANAHEEALLAERLASLGRRTARERVAHLFCELWRRLHLIELTDNDRFPLPITQEDLADTLGLSAVHVNRTLRQLRNEGLIELGTNHVRVLSMRGLEQAAGFEDGYLHFTEVGQLR</sequence>
<dbReference type="Pfam" id="PF13545">
    <property type="entry name" value="HTH_Crp_2"/>
    <property type="match status" value="1"/>
</dbReference>
<dbReference type="GO" id="GO:0003700">
    <property type="term" value="F:DNA-binding transcription factor activity"/>
    <property type="evidence" value="ECO:0007669"/>
    <property type="project" value="TreeGrafter"/>
</dbReference>
<dbReference type="Gene3D" id="1.10.10.10">
    <property type="entry name" value="Winged helix-like DNA-binding domain superfamily/Winged helix DNA-binding domain"/>
    <property type="match status" value="1"/>
</dbReference>
<dbReference type="PRINTS" id="PR00034">
    <property type="entry name" value="HTHCRP"/>
</dbReference>
<dbReference type="PROSITE" id="PS51063">
    <property type="entry name" value="HTH_CRP_2"/>
    <property type="match status" value="1"/>
</dbReference>
<name>A0A1Y6CP59_9PROT</name>
<proteinExistence type="predicted"/>
<dbReference type="SMART" id="SM00100">
    <property type="entry name" value="cNMP"/>
    <property type="match status" value="1"/>
</dbReference>
<dbReference type="GO" id="GO:0016301">
    <property type="term" value="F:kinase activity"/>
    <property type="evidence" value="ECO:0007669"/>
    <property type="project" value="UniProtKB-KW"/>
</dbReference>
<dbReference type="PANTHER" id="PTHR24567:SF68">
    <property type="entry name" value="DNA-BINDING TRANSCRIPTIONAL DUAL REGULATOR CRP"/>
    <property type="match status" value="1"/>
</dbReference>
<dbReference type="SUPFAM" id="SSF51206">
    <property type="entry name" value="cAMP-binding domain-like"/>
    <property type="match status" value="1"/>
</dbReference>
<dbReference type="InterPro" id="IPR036388">
    <property type="entry name" value="WH-like_DNA-bd_sf"/>
</dbReference>
<keyword evidence="1" id="KW-0805">Transcription regulation</keyword>
<dbReference type="InterPro" id="IPR012318">
    <property type="entry name" value="HTH_CRP"/>
</dbReference>
<evidence type="ECO:0000256" key="3">
    <source>
        <dbReference type="ARBA" id="ARBA00023163"/>
    </source>
</evidence>
<dbReference type="Proteomes" id="UP000192917">
    <property type="component" value="Unassembled WGS sequence"/>
</dbReference>
<dbReference type="InterPro" id="IPR000595">
    <property type="entry name" value="cNMP-bd_dom"/>
</dbReference>
<gene>
    <name evidence="5" type="ORF">SAMN05428998_13931</name>
</gene>
<dbReference type="RefSeq" id="WP_159460361.1">
    <property type="nucleotide sequence ID" value="NZ_FWZX01000039.1"/>
</dbReference>
<dbReference type="GO" id="GO:0005829">
    <property type="term" value="C:cytosol"/>
    <property type="evidence" value="ECO:0007669"/>
    <property type="project" value="TreeGrafter"/>
</dbReference>
<keyword evidence="2" id="KW-0238">DNA-binding</keyword>
<dbReference type="STRING" id="560819.SAMN05428998_13931"/>
<dbReference type="InterPro" id="IPR018490">
    <property type="entry name" value="cNMP-bd_dom_sf"/>
</dbReference>
<dbReference type="SMART" id="SM00419">
    <property type="entry name" value="HTH_CRP"/>
    <property type="match status" value="1"/>
</dbReference>
<dbReference type="EMBL" id="FWZX01000039">
    <property type="protein sequence ID" value="SMF78965.1"/>
    <property type="molecule type" value="Genomic_DNA"/>
</dbReference>
<keyword evidence="3" id="KW-0804">Transcription</keyword>
<evidence type="ECO:0000256" key="1">
    <source>
        <dbReference type="ARBA" id="ARBA00023015"/>
    </source>
</evidence>
<dbReference type="AlphaFoldDB" id="A0A1Y6CP59"/>
<evidence type="ECO:0000259" key="4">
    <source>
        <dbReference type="PROSITE" id="PS51063"/>
    </source>
</evidence>
<keyword evidence="5" id="KW-0808">Transferase</keyword>
<protein>
    <submittedName>
        <fullName evidence="5">cAMP-binding domain of CRP or a regulatory subunit of cAMP-dependent protein kinases</fullName>
    </submittedName>
</protein>
<dbReference type="CDD" id="cd00038">
    <property type="entry name" value="CAP_ED"/>
    <property type="match status" value="1"/>
</dbReference>
<dbReference type="GO" id="GO:0003677">
    <property type="term" value="F:DNA binding"/>
    <property type="evidence" value="ECO:0007669"/>
    <property type="project" value="UniProtKB-KW"/>
</dbReference>
<evidence type="ECO:0000256" key="2">
    <source>
        <dbReference type="ARBA" id="ARBA00023125"/>
    </source>
</evidence>
<dbReference type="InterPro" id="IPR014710">
    <property type="entry name" value="RmlC-like_jellyroll"/>
</dbReference>
<dbReference type="Gene3D" id="2.60.120.10">
    <property type="entry name" value="Jelly Rolls"/>
    <property type="match status" value="1"/>
</dbReference>